<evidence type="ECO:0008006" key="3">
    <source>
        <dbReference type="Google" id="ProtNLM"/>
    </source>
</evidence>
<sequence>MIPGLAKNGFTQESLALFEEMERTSTVTSNDLILLSVIFARSRCGSVDKGIFCFNSMEKVYSLKPSKRHYTSVVDLSRGGCISEPEKFVTNMPFEVVVVVGFRLKELYLGHGWRRRWTVMQRAHENPVNK</sequence>
<reference evidence="1 2" key="1">
    <citation type="submission" date="2019-12" db="EMBL/GenBank/DDBJ databases">
        <authorList>
            <person name="Alioto T."/>
            <person name="Alioto T."/>
            <person name="Gomez Garrido J."/>
        </authorList>
    </citation>
    <scope>NUCLEOTIDE SEQUENCE [LARGE SCALE GENOMIC DNA]</scope>
</reference>
<proteinExistence type="predicted"/>
<dbReference type="Gene3D" id="1.25.40.10">
    <property type="entry name" value="Tetratricopeptide repeat domain"/>
    <property type="match status" value="1"/>
</dbReference>
<name>A0A8S0RWN0_OLEEU</name>
<dbReference type="InterPro" id="IPR046960">
    <property type="entry name" value="PPR_At4g14850-like_plant"/>
</dbReference>
<evidence type="ECO:0000313" key="1">
    <source>
        <dbReference type="EMBL" id="CAA2983378.1"/>
    </source>
</evidence>
<dbReference type="PANTHER" id="PTHR47926:SF419">
    <property type="entry name" value="(WILD MALAYSIAN BANANA) HYPOTHETICAL PROTEIN"/>
    <property type="match status" value="1"/>
</dbReference>
<dbReference type="Proteomes" id="UP000594638">
    <property type="component" value="Unassembled WGS sequence"/>
</dbReference>
<gene>
    <name evidence="1" type="ORF">OLEA9_A122014</name>
</gene>
<keyword evidence="2" id="KW-1185">Reference proteome</keyword>
<dbReference type="PANTHER" id="PTHR47926">
    <property type="entry name" value="PENTATRICOPEPTIDE REPEAT-CONTAINING PROTEIN"/>
    <property type="match status" value="1"/>
</dbReference>
<dbReference type="InterPro" id="IPR011990">
    <property type="entry name" value="TPR-like_helical_dom_sf"/>
</dbReference>
<dbReference type="GO" id="GO:0009451">
    <property type="term" value="P:RNA modification"/>
    <property type="evidence" value="ECO:0007669"/>
    <property type="project" value="InterPro"/>
</dbReference>
<dbReference type="EMBL" id="CACTIH010003728">
    <property type="protein sequence ID" value="CAA2983378.1"/>
    <property type="molecule type" value="Genomic_DNA"/>
</dbReference>
<evidence type="ECO:0000313" key="2">
    <source>
        <dbReference type="Proteomes" id="UP000594638"/>
    </source>
</evidence>
<dbReference type="OrthoDB" id="185373at2759"/>
<protein>
    <recommendedName>
        <fullName evidence="3">Pentatricopeptide repeat-containing protein</fullName>
    </recommendedName>
</protein>
<organism evidence="1 2">
    <name type="scientific">Olea europaea subsp. europaea</name>
    <dbReference type="NCBI Taxonomy" id="158383"/>
    <lineage>
        <taxon>Eukaryota</taxon>
        <taxon>Viridiplantae</taxon>
        <taxon>Streptophyta</taxon>
        <taxon>Embryophyta</taxon>
        <taxon>Tracheophyta</taxon>
        <taxon>Spermatophyta</taxon>
        <taxon>Magnoliopsida</taxon>
        <taxon>eudicotyledons</taxon>
        <taxon>Gunneridae</taxon>
        <taxon>Pentapetalae</taxon>
        <taxon>asterids</taxon>
        <taxon>lamiids</taxon>
        <taxon>Lamiales</taxon>
        <taxon>Oleaceae</taxon>
        <taxon>Oleeae</taxon>
        <taxon>Olea</taxon>
    </lineage>
</organism>
<accession>A0A8S0RWN0</accession>
<dbReference type="Gramene" id="OE9A122014T1">
    <property type="protein sequence ID" value="OE9A122014C1"/>
    <property type="gene ID" value="OE9A122014"/>
</dbReference>
<comment type="caution">
    <text evidence="1">The sequence shown here is derived from an EMBL/GenBank/DDBJ whole genome shotgun (WGS) entry which is preliminary data.</text>
</comment>
<dbReference type="GO" id="GO:0003723">
    <property type="term" value="F:RNA binding"/>
    <property type="evidence" value="ECO:0007669"/>
    <property type="project" value="InterPro"/>
</dbReference>
<dbReference type="AlphaFoldDB" id="A0A8S0RWN0"/>